<accession>A0ABR1J2X4</accession>
<organism evidence="3 4">
    <name type="scientific">Marasmiellus scandens</name>
    <dbReference type="NCBI Taxonomy" id="2682957"/>
    <lineage>
        <taxon>Eukaryota</taxon>
        <taxon>Fungi</taxon>
        <taxon>Dikarya</taxon>
        <taxon>Basidiomycota</taxon>
        <taxon>Agaricomycotina</taxon>
        <taxon>Agaricomycetes</taxon>
        <taxon>Agaricomycetidae</taxon>
        <taxon>Agaricales</taxon>
        <taxon>Marasmiineae</taxon>
        <taxon>Omphalotaceae</taxon>
        <taxon>Marasmiellus</taxon>
    </lineage>
</organism>
<dbReference type="Proteomes" id="UP001498398">
    <property type="component" value="Unassembled WGS sequence"/>
</dbReference>
<protein>
    <submittedName>
        <fullName evidence="3">Uncharacterized protein</fullName>
    </submittedName>
</protein>
<dbReference type="EMBL" id="JBANRG010000037">
    <property type="protein sequence ID" value="KAK7448902.1"/>
    <property type="molecule type" value="Genomic_DNA"/>
</dbReference>
<keyword evidence="1" id="KW-0175">Coiled coil</keyword>
<evidence type="ECO:0000313" key="3">
    <source>
        <dbReference type="EMBL" id="KAK7448902.1"/>
    </source>
</evidence>
<comment type="caution">
    <text evidence="3">The sequence shown here is derived from an EMBL/GenBank/DDBJ whole genome shotgun (WGS) entry which is preliminary data.</text>
</comment>
<evidence type="ECO:0000256" key="2">
    <source>
        <dbReference type="SAM" id="MobiDB-lite"/>
    </source>
</evidence>
<gene>
    <name evidence="3" type="ORF">VKT23_013634</name>
</gene>
<feature type="coiled-coil region" evidence="1">
    <location>
        <begin position="84"/>
        <end position="118"/>
    </location>
</feature>
<keyword evidence="4" id="KW-1185">Reference proteome</keyword>
<sequence>MSWCYPVCLASSSDAYDWRYFYYPESQIASNNLARSSPYSSQPSHESEVNPSSSLGIDIIQKRLASEAIIQGLKAEGGLQKKKTRKAEAKIRHLKAKLKELEEEIKVLKRSDTVANHEMDQQKWGIELDVQAWF</sequence>
<reference evidence="3 4" key="1">
    <citation type="submission" date="2024-01" db="EMBL/GenBank/DDBJ databases">
        <title>A draft genome for the cacao thread blight pathogen Marasmiellus scandens.</title>
        <authorList>
            <person name="Baruah I.K."/>
            <person name="Leung J."/>
            <person name="Bukari Y."/>
            <person name="Amoako-Attah I."/>
            <person name="Meinhardt L.W."/>
            <person name="Bailey B.A."/>
            <person name="Cohen S.P."/>
        </authorList>
    </citation>
    <scope>NUCLEOTIDE SEQUENCE [LARGE SCALE GENOMIC DNA]</scope>
    <source>
        <strain evidence="3 4">GH-19</strain>
    </source>
</reference>
<proteinExistence type="predicted"/>
<evidence type="ECO:0000256" key="1">
    <source>
        <dbReference type="SAM" id="Coils"/>
    </source>
</evidence>
<name>A0ABR1J2X4_9AGAR</name>
<feature type="region of interest" description="Disordered" evidence="2">
    <location>
        <begin position="33"/>
        <end position="52"/>
    </location>
</feature>
<evidence type="ECO:0000313" key="4">
    <source>
        <dbReference type="Proteomes" id="UP001498398"/>
    </source>
</evidence>